<sequence length="72" mass="7700">MPWNILAAVTLATAGLLVLGVLGLRAWAEAQRLSRTLDACARRLAGSGRDVERSAEQLARQAAFTGAQVRRP</sequence>
<name>A0ABW1G548_9ACTN</name>
<proteinExistence type="predicted"/>
<dbReference type="RefSeq" id="WP_380586082.1">
    <property type="nucleotide sequence ID" value="NZ_JBHSQJ010000095.1"/>
</dbReference>
<dbReference type="Proteomes" id="UP001596174">
    <property type="component" value="Unassembled WGS sequence"/>
</dbReference>
<keyword evidence="2" id="KW-1185">Reference proteome</keyword>
<organism evidence="1 2">
    <name type="scientific">Streptacidiphilus monticola</name>
    <dbReference type="NCBI Taxonomy" id="2161674"/>
    <lineage>
        <taxon>Bacteria</taxon>
        <taxon>Bacillati</taxon>
        <taxon>Actinomycetota</taxon>
        <taxon>Actinomycetes</taxon>
        <taxon>Kitasatosporales</taxon>
        <taxon>Streptomycetaceae</taxon>
        <taxon>Streptacidiphilus</taxon>
    </lineage>
</organism>
<gene>
    <name evidence="1" type="ORF">ACFP3V_22075</name>
</gene>
<accession>A0ABW1G548</accession>
<evidence type="ECO:0000313" key="1">
    <source>
        <dbReference type="EMBL" id="MFC5909890.1"/>
    </source>
</evidence>
<reference evidence="2" key="1">
    <citation type="journal article" date="2019" name="Int. J. Syst. Evol. Microbiol.">
        <title>The Global Catalogue of Microorganisms (GCM) 10K type strain sequencing project: providing services to taxonomists for standard genome sequencing and annotation.</title>
        <authorList>
            <consortium name="The Broad Institute Genomics Platform"/>
            <consortium name="The Broad Institute Genome Sequencing Center for Infectious Disease"/>
            <person name="Wu L."/>
            <person name="Ma J."/>
        </authorList>
    </citation>
    <scope>NUCLEOTIDE SEQUENCE [LARGE SCALE GENOMIC DNA]</scope>
    <source>
        <strain evidence="2">JCM 4816</strain>
    </source>
</reference>
<dbReference type="EMBL" id="JBHSQJ010000095">
    <property type="protein sequence ID" value="MFC5909890.1"/>
    <property type="molecule type" value="Genomic_DNA"/>
</dbReference>
<evidence type="ECO:0000313" key="2">
    <source>
        <dbReference type="Proteomes" id="UP001596174"/>
    </source>
</evidence>
<protein>
    <submittedName>
        <fullName evidence="1">Uncharacterized protein</fullName>
    </submittedName>
</protein>
<comment type="caution">
    <text evidence="1">The sequence shown here is derived from an EMBL/GenBank/DDBJ whole genome shotgun (WGS) entry which is preliminary data.</text>
</comment>